<keyword evidence="1" id="KW-1133">Transmembrane helix</keyword>
<sequence length="412" mass="46191">MASLATQTDSRPTVRLDRVWRVGKHVAELDGLRGFAILIVTLYRFSKEIPTDSSLGHLMHLGASFGSRGVELFFVLSGFLITGILIDAKDQPHYFRNFIARRSLRIFPLYFATLIALVVAAHFVPAMRTMFHDAIDNQFYLWTYLVNVKMSFADQWCFGYLDHFWSLAVEEHFYLVWPFVLYLISNKVALRTAVGLAIVSATSRIAFVLLSDNGVAPDVLTLFRCDALLIGAAIALIARQPQGLEPLRRWLPVTTIIGGLFVLACGITEKRFFTIPLTIWPIVWGGILIWLLTANRSTPLARFFNLKFLRTLGKYSYAMYVFQNPLIPLTSAVVSVAAFETLVGRPLLANVMYIGVMFVLTYAAAVLSWNVLERHCLQLKRWFPTGASSDVPVVKNNQSTTGTFVPTNAPAN</sequence>
<dbReference type="KEGG" id="ruv:EC9_27330"/>
<feature type="transmembrane region" description="Helical" evidence="1">
    <location>
        <begin position="351"/>
        <end position="372"/>
    </location>
</feature>
<proteinExistence type="predicted"/>
<dbReference type="Proteomes" id="UP000319557">
    <property type="component" value="Chromosome"/>
</dbReference>
<dbReference type="InterPro" id="IPR050879">
    <property type="entry name" value="Acyltransferase_3"/>
</dbReference>
<keyword evidence="4" id="KW-1185">Reference proteome</keyword>
<feature type="transmembrane region" description="Helical" evidence="1">
    <location>
        <begin position="107"/>
        <end position="127"/>
    </location>
</feature>
<dbReference type="Pfam" id="PF01757">
    <property type="entry name" value="Acyl_transf_3"/>
    <property type="match status" value="1"/>
</dbReference>
<keyword evidence="1" id="KW-0472">Membrane</keyword>
<dbReference type="PANTHER" id="PTHR23028">
    <property type="entry name" value="ACETYLTRANSFERASE"/>
    <property type="match status" value="1"/>
</dbReference>
<feature type="transmembrane region" description="Helical" evidence="1">
    <location>
        <begin position="65"/>
        <end position="86"/>
    </location>
</feature>
<feature type="domain" description="Acyltransferase 3" evidence="2">
    <location>
        <begin position="27"/>
        <end position="367"/>
    </location>
</feature>
<accession>A0A517M0Z4</accession>
<dbReference type="GO" id="GO:0009103">
    <property type="term" value="P:lipopolysaccharide biosynthetic process"/>
    <property type="evidence" value="ECO:0007669"/>
    <property type="project" value="TreeGrafter"/>
</dbReference>
<feature type="transmembrane region" description="Helical" evidence="1">
    <location>
        <begin position="250"/>
        <end position="267"/>
    </location>
</feature>
<dbReference type="GO" id="GO:0016747">
    <property type="term" value="F:acyltransferase activity, transferring groups other than amino-acyl groups"/>
    <property type="evidence" value="ECO:0007669"/>
    <property type="project" value="InterPro"/>
</dbReference>
<dbReference type="EC" id="2.3.1.-" evidence="3"/>
<feature type="transmembrane region" description="Helical" evidence="1">
    <location>
        <begin position="315"/>
        <end position="339"/>
    </location>
</feature>
<keyword evidence="3" id="KW-0808">Transferase</keyword>
<dbReference type="GO" id="GO:0016020">
    <property type="term" value="C:membrane"/>
    <property type="evidence" value="ECO:0007669"/>
    <property type="project" value="TreeGrafter"/>
</dbReference>
<dbReference type="InterPro" id="IPR002656">
    <property type="entry name" value="Acyl_transf_3_dom"/>
</dbReference>
<feature type="transmembrane region" description="Helical" evidence="1">
    <location>
        <begin position="219"/>
        <end position="238"/>
    </location>
</feature>
<evidence type="ECO:0000256" key="1">
    <source>
        <dbReference type="SAM" id="Phobius"/>
    </source>
</evidence>
<keyword evidence="1" id="KW-0812">Transmembrane</keyword>
<feature type="transmembrane region" description="Helical" evidence="1">
    <location>
        <begin position="273"/>
        <end position="294"/>
    </location>
</feature>
<evidence type="ECO:0000313" key="3">
    <source>
        <dbReference type="EMBL" id="QDS88542.1"/>
    </source>
</evidence>
<dbReference type="PANTHER" id="PTHR23028:SF53">
    <property type="entry name" value="ACYL_TRANSF_3 DOMAIN-CONTAINING PROTEIN"/>
    <property type="match status" value="1"/>
</dbReference>
<evidence type="ECO:0000259" key="2">
    <source>
        <dbReference type="Pfam" id="PF01757"/>
    </source>
</evidence>
<gene>
    <name evidence="3" type="primary">oatA_1</name>
    <name evidence="3" type="ORF">EC9_27330</name>
</gene>
<dbReference type="AlphaFoldDB" id="A0A517M0Z4"/>
<feature type="transmembrane region" description="Helical" evidence="1">
    <location>
        <begin position="173"/>
        <end position="199"/>
    </location>
</feature>
<reference evidence="3 4" key="1">
    <citation type="submission" date="2019-02" db="EMBL/GenBank/DDBJ databases">
        <title>Deep-cultivation of Planctomycetes and their phenomic and genomic characterization uncovers novel biology.</title>
        <authorList>
            <person name="Wiegand S."/>
            <person name="Jogler M."/>
            <person name="Boedeker C."/>
            <person name="Pinto D."/>
            <person name="Vollmers J."/>
            <person name="Rivas-Marin E."/>
            <person name="Kohn T."/>
            <person name="Peeters S.H."/>
            <person name="Heuer A."/>
            <person name="Rast P."/>
            <person name="Oberbeckmann S."/>
            <person name="Bunk B."/>
            <person name="Jeske O."/>
            <person name="Meyerdierks A."/>
            <person name="Storesund J.E."/>
            <person name="Kallscheuer N."/>
            <person name="Luecker S."/>
            <person name="Lage O.M."/>
            <person name="Pohl T."/>
            <person name="Merkel B.J."/>
            <person name="Hornburger P."/>
            <person name="Mueller R.-W."/>
            <person name="Bruemmer F."/>
            <person name="Labrenz M."/>
            <person name="Spormann A.M."/>
            <person name="Op den Camp H."/>
            <person name="Overmann J."/>
            <person name="Amann R."/>
            <person name="Jetten M.S.M."/>
            <person name="Mascher T."/>
            <person name="Medema M.H."/>
            <person name="Devos D.P."/>
            <person name="Kaster A.-K."/>
            <person name="Ovreas L."/>
            <person name="Rohde M."/>
            <person name="Galperin M.Y."/>
            <person name="Jogler C."/>
        </authorList>
    </citation>
    <scope>NUCLEOTIDE SEQUENCE [LARGE SCALE GENOMIC DNA]</scope>
    <source>
        <strain evidence="3 4">EC9</strain>
    </source>
</reference>
<dbReference type="EMBL" id="CP036261">
    <property type="protein sequence ID" value="QDS88542.1"/>
    <property type="molecule type" value="Genomic_DNA"/>
</dbReference>
<dbReference type="OrthoDB" id="9796461at2"/>
<protein>
    <submittedName>
        <fullName evidence="3">O-acetyltransferase OatA</fullName>
        <ecNumber evidence="3">2.3.1.-</ecNumber>
    </submittedName>
</protein>
<evidence type="ECO:0000313" key="4">
    <source>
        <dbReference type="Proteomes" id="UP000319557"/>
    </source>
</evidence>
<dbReference type="RefSeq" id="WP_145345833.1">
    <property type="nucleotide sequence ID" value="NZ_CP036261.1"/>
</dbReference>
<name>A0A517M0Z4_9BACT</name>
<keyword evidence="3" id="KW-0012">Acyltransferase</keyword>
<organism evidence="3 4">
    <name type="scientific">Rosistilla ulvae</name>
    <dbReference type="NCBI Taxonomy" id="1930277"/>
    <lineage>
        <taxon>Bacteria</taxon>
        <taxon>Pseudomonadati</taxon>
        <taxon>Planctomycetota</taxon>
        <taxon>Planctomycetia</taxon>
        <taxon>Pirellulales</taxon>
        <taxon>Pirellulaceae</taxon>
        <taxon>Rosistilla</taxon>
    </lineage>
</organism>